<dbReference type="Gene3D" id="1.25.40.10">
    <property type="entry name" value="Tetratricopeptide repeat domain"/>
    <property type="match status" value="1"/>
</dbReference>
<dbReference type="InterPro" id="IPR013105">
    <property type="entry name" value="TPR_2"/>
</dbReference>
<dbReference type="PANTHER" id="PTHR44858">
    <property type="entry name" value="TETRATRICOPEPTIDE REPEAT PROTEIN 6"/>
    <property type="match status" value="1"/>
</dbReference>
<keyword evidence="4" id="KW-0732">Signal</keyword>
<feature type="chain" id="PRO_5032923767" evidence="4">
    <location>
        <begin position="24"/>
        <end position="277"/>
    </location>
</feature>
<organism evidence="5 6">
    <name type="scientific">Polymorphobacter multimanifer</name>
    <dbReference type="NCBI Taxonomy" id="1070431"/>
    <lineage>
        <taxon>Bacteria</taxon>
        <taxon>Pseudomonadati</taxon>
        <taxon>Pseudomonadota</taxon>
        <taxon>Alphaproteobacteria</taxon>
        <taxon>Sphingomonadales</taxon>
        <taxon>Sphingosinicellaceae</taxon>
        <taxon>Polymorphobacter</taxon>
    </lineage>
</organism>
<dbReference type="Proteomes" id="UP000538147">
    <property type="component" value="Unassembled WGS sequence"/>
</dbReference>
<dbReference type="SUPFAM" id="SSF48452">
    <property type="entry name" value="TPR-like"/>
    <property type="match status" value="1"/>
</dbReference>
<dbReference type="Pfam" id="PF13432">
    <property type="entry name" value="TPR_16"/>
    <property type="match status" value="1"/>
</dbReference>
<protein>
    <submittedName>
        <fullName evidence="5">Tfp pilus assembly protein PilF</fullName>
    </submittedName>
</protein>
<dbReference type="InterPro" id="IPR011990">
    <property type="entry name" value="TPR-like_helical_dom_sf"/>
</dbReference>
<proteinExistence type="predicted"/>
<accession>A0A841LBS8</accession>
<sequence length="277" mass="29267">MMPRPSALAALLLLFAAPVFGQAQVTALSLLDAAIAEGRITDAEEIIRRAPLEARDPELRLRQAEVALAAGRMAEAITGFGLLAEEPAVAARANQGLGLARLRRDQPDSAATALDAALKLDPLLLRAWRARGVAADKLRDWARAEAAYAAALALAPGDAVTLSNRGWSRLIRGRAAEAEADLLAALAADPGSTVVAGNLRLARAMQGHYEEAFTGSTREGLAGDLNSVGFAAMARGDHDVAEAYFNRALALNPHFDRLATANLKWLAAARSRATRPR</sequence>
<evidence type="ECO:0000313" key="6">
    <source>
        <dbReference type="Proteomes" id="UP000538147"/>
    </source>
</evidence>
<evidence type="ECO:0000256" key="1">
    <source>
        <dbReference type="ARBA" id="ARBA00022737"/>
    </source>
</evidence>
<dbReference type="EMBL" id="JACIIV010000004">
    <property type="protein sequence ID" value="MBB6226602.1"/>
    <property type="molecule type" value="Genomic_DNA"/>
</dbReference>
<keyword evidence="6" id="KW-1185">Reference proteome</keyword>
<keyword evidence="2 3" id="KW-0802">TPR repeat</keyword>
<name>A0A841LBS8_9SPHN</name>
<dbReference type="InterPro" id="IPR019734">
    <property type="entry name" value="TPR_rpt"/>
</dbReference>
<evidence type="ECO:0000256" key="4">
    <source>
        <dbReference type="SAM" id="SignalP"/>
    </source>
</evidence>
<reference evidence="5 6" key="1">
    <citation type="submission" date="2020-08" db="EMBL/GenBank/DDBJ databases">
        <title>Genomic Encyclopedia of Type Strains, Phase IV (KMG-IV): sequencing the most valuable type-strain genomes for metagenomic binning, comparative biology and taxonomic classification.</title>
        <authorList>
            <person name="Goeker M."/>
        </authorList>
    </citation>
    <scope>NUCLEOTIDE SEQUENCE [LARGE SCALE GENOMIC DNA]</scope>
    <source>
        <strain evidence="5 6">DSM 102189</strain>
    </source>
</reference>
<evidence type="ECO:0000313" key="5">
    <source>
        <dbReference type="EMBL" id="MBB6226602.1"/>
    </source>
</evidence>
<dbReference type="InterPro" id="IPR050498">
    <property type="entry name" value="Ycf3"/>
</dbReference>
<dbReference type="PROSITE" id="PS50005">
    <property type="entry name" value="TPR"/>
    <property type="match status" value="1"/>
</dbReference>
<comment type="caution">
    <text evidence="5">The sequence shown here is derived from an EMBL/GenBank/DDBJ whole genome shotgun (WGS) entry which is preliminary data.</text>
</comment>
<feature type="signal peptide" evidence="4">
    <location>
        <begin position="1"/>
        <end position="23"/>
    </location>
</feature>
<feature type="repeat" description="TPR" evidence="3">
    <location>
        <begin position="222"/>
        <end position="255"/>
    </location>
</feature>
<dbReference type="PANTHER" id="PTHR44858:SF1">
    <property type="entry name" value="UDP-N-ACETYLGLUCOSAMINE--PEPTIDE N-ACETYLGLUCOSAMINYLTRANSFERASE SPINDLY-RELATED"/>
    <property type="match status" value="1"/>
</dbReference>
<dbReference type="SMART" id="SM00028">
    <property type="entry name" value="TPR"/>
    <property type="match status" value="4"/>
</dbReference>
<dbReference type="AlphaFoldDB" id="A0A841LBS8"/>
<evidence type="ECO:0000256" key="2">
    <source>
        <dbReference type="ARBA" id="ARBA00022803"/>
    </source>
</evidence>
<dbReference type="Pfam" id="PF07719">
    <property type="entry name" value="TPR_2"/>
    <property type="match status" value="1"/>
</dbReference>
<gene>
    <name evidence="5" type="ORF">FHS79_000759</name>
</gene>
<evidence type="ECO:0000256" key="3">
    <source>
        <dbReference type="PROSITE-ProRule" id="PRU00339"/>
    </source>
</evidence>
<keyword evidence="1" id="KW-0677">Repeat</keyword>